<evidence type="ECO:0000256" key="2">
    <source>
        <dbReference type="ARBA" id="ARBA00023315"/>
    </source>
</evidence>
<dbReference type="Pfam" id="PF00583">
    <property type="entry name" value="Acetyltransf_1"/>
    <property type="match status" value="1"/>
</dbReference>
<accession>L0I9Q0</accession>
<name>L0I9Q0_HALRX</name>
<dbReference type="PROSITE" id="PS51186">
    <property type="entry name" value="GNAT"/>
    <property type="match status" value="1"/>
</dbReference>
<gene>
    <name evidence="5" type="ordered locus">Halru_1694</name>
</gene>
<dbReference type="CDD" id="cd04301">
    <property type="entry name" value="NAT_SF"/>
    <property type="match status" value="1"/>
</dbReference>
<dbReference type="AlphaFoldDB" id="L0I9Q0"/>
<organism evidence="5 6">
    <name type="scientific">Halovivax ruber (strain DSM 18193 / JCM 13892 / XH-70)</name>
    <dbReference type="NCBI Taxonomy" id="797302"/>
    <lineage>
        <taxon>Archaea</taxon>
        <taxon>Methanobacteriati</taxon>
        <taxon>Methanobacteriota</taxon>
        <taxon>Stenosarchaea group</taxon>
        <taxon>Halobacteria</taxon>
        <taxon>Halobacteriales</taxon>
        <taxon>Natrialbaceae</taxon>
        <taxon>Halovivax</taxon>
    </lineage>
</organism>
<evidence type="ECO:0000256" key="1">
    <source>
        <dbReference type="ARBA" id="ARBA00022679"/>
    </source>
</evidence>
<keyword evidence="1 5" id="KW-0808">Transferase</keyword>
<dbReference type="Gene3D" id="3.40.630.30">
    <property type="match status" value="1"/>
</dbReference>
<dbReference type="InterPro" id="IPR016181">
    <property type="entry name" value="Acyl_CoA_acyltransferase"/>
</dbReference>
<feature type="compositionally biased region" description="Polar residues" evidence="3">
    <location>
        <begin position="1"/>
        <end position="17"/>
    </location>
</feature>
<evidence type="ECO:0000256" key="3">
    <source>
        <dbReference type="SAM" id="MobiDB-lite"/>
    </source>
</evidence>
<protein>
    <submittedName>
        <fullName evidence="5">Acetyltransferase</fullName>
    </submittedName>
</protein>
<keyword evidence="6" id="KW-1185">Reference proteome</keyword>
<dbReference type="PANTHER" id="PTHR43072:SF23">
    <property type="entry name" value="UPF0039 PROTEIN C11D3.02C"/>
    <property type="match status" value="1"/>
</dbReference>
<dbReference type="InterPro" id="IPR000182">
    <property type="entry name" value="GNAT_dom"/>
</dbReference>
<dbReference type="EMBL" id="CP003050">
    <property type="protein sequence ID" value="AGB16300.1"/>
    <property type="molecule type" value="Genomic_DNA"/>
</dbReference>
<evidence type="ECO:0000313" key="5">
    <source>
        <dbReference type="EMBL" id="AGB16300.1"/>
    </source>
</evidence>
<evidence type="ECO:0000313" key="6">
    <source>
        <dbReference type="Proteomes" id="UP000010846"/>
    </source>
</evidence>
<feature type="region of interest" description="Disordered" evidence="3">
    <location>
        <begin position="1"/>
        <end position="45"/>
    </location>
</feature>
<dbReference type="Proteomes" id="UP000010846">
    <property type="component" value="Chromosome"/>
</dbReference>
<proteinExistence type="predicted"/>
<dbReference type="KEGG" id="hru:Halru_1694"/>
<sequence>MDTSARGSRSGAVTSPTDILADTGTTKAPGEQQPSMTVEVRPYDPERDREALWKHKRAFERELGSETGGADKQAAYEDKLTTEYRDRYLAWVERCLTDEPRAVTVATVGDDPAGYVFVLPDSLALIWDAAVLNEIYVDPDHRGEGVSDALMDAAVDVARKQDLPIDRLVLDVDADNERAAGFYDRHGFDHWGEMVARPL</sequence>
<reference evidence="5" key="1">
    <citation type="submission" date="2011-09" db="EMBL/GenBank/DDBJ databases">
        <title>Complete sequence of Halovivax ruber XH-70.</title>
        <authorList>
            <consortium name="US DOE Joint Genome Institute"/>
            <person name="Lucas S."/>
            <person name="Han J."/>
            <person name="Lapidus A."/>
            <person name="Cheng J.-F."/>
            <person name="Goodwin L."/>
            <person name="Pitluck S."/>
            <person name="Peters L."/>
            <person name="Mikhailova N."/>
            <person name="Davenport K."/>
            <person name="Detter J.C."/>
            <person name="Han C."/>
            <person name="Tapia R."/>
            <person name="Land M."/>
            <person name="Hauser L."/>
            <person name="Kyrpides N."/>
            <person name="Ivanova N."/>
            <person name="Pagani I."/>
            <person name="Sproer C."/>
            <person name="Anderson I."/>
            <person name="Woyke T."/>
        </authorList>
    </citation>
    <scope>NUCLEOTIDE SEQUENCE</scope>
    <source>
        <strain evidence="5">XH-70</strain>
    </source>
</reference>
<dbReference type="HOGENOM" id="CLU_1582841_0_0_2"/>
<keyword evidence="2" id="KW-0012">Acyltransferase</keyword>
<dbReference type="eggNOG" id="arCOG00834">
    <property type="taxonomic scope" value="Archaea"/>
</dbReference>
<dbReference type="STRING" id="797302.Halru_1694"/>
<dbReference type="GO" id="GO:0016747">
    <property type="term" value="F:acyltransferase activity, transferring groups other than amino-acyl groups"/>
    <property type="evidence" value="ECO:0007669"/>
    <property type="project" value="InterPro"/>
</dbReference>
<feature type="domain" description="N-acetyltransferase" evidence="4">
    <location>
        <begin position="38"/>
        <end position="199"/>
    </location>
</feature>
<dbReference type="PANTHER" id="PTHR43072">
    <property type="entry name" value="N-ACETYLTRANSFERASE"/>
    <property type="match status" value="1"/>
</dbReference>
<evidence type="ECO:0000259" key="4">
    <source>
        <dbReference type="PROSITE" id="PS51186"/>
    </source>
</evidence>
<dbReference type="SUPFAM" id="SSF55729">
    <property type="entry name" value="Acyl-CoA N-acyltransferases (Nat)"/>
    <property type="match status" value="1"/>
</dbReference>